<dbReference type="STRING" id="1227496.C489_07980"/>
<name>L9Y4X6_9EURY</name>
<evidence type="ECO:0000313" key="3">
    <source>
        <dbReference type="Proteomes" id="UP000011632"/>
    </source>
</evidence>
<dbReference type="RefSeq" id="WP_006430667.1">
    <property type="nucleotide sequence ID" value="NZ_AOID01000026.1"/>
</dbReference>
<evidence type="ECO:0000259" key="1">
    <source>
        <dbReference type="PROSITE" id="PS50956"/>
    </source>
</evidence>
<sequence length="56" mass="6377">MELDGTDHAILYLLQAESRADFTHDEIAEWVDVSSSTVSNRIRRLEDEGVLESSIR</sequence>
<dbReference type="OrthoDB" id="6762at2157"/>
<feature type="domain" description="HTH asnC-type" evidence="1">
    <location>
        <begin position="3"/>
        <end position="56"/>
    </location>
</feature>
<dbReference type="EMBL" id="AOID01000026">
    <property type="protein sequence ID" value="ELY67928.1"/>
    <property type="molecule type" value="Genomic_DNA"/>
</dbReference>
<dbReference type="Proteomes" id="UP000011632">
    <property type="component" value="Unassembled WGS sequence"/>
</dbReference>
<dbReference type="InterPro" id="IPR036388">
    <property type="entry name" value="WH-like_DNA-bd_sf"/>
</dbReference>
<protein>
    <submittedName>
        <fullName evidence="2">ArsR family transcriptional regulator</fullName>
    </submittedName>
</protein>
<dbReference type="InterPro" id="IPR000485">
    <property type="entry name" value="AsnC-type_HTH_dom"/>
</dbReference>
<gene>
    <name evidence="2" type="ORF">C489_07980</name>
</gene>
<dbReference type="SUPFAM" id="SSF46785">
    <property type="entry name" value="Winged helix' DNA-binding domain"/>
    <property type="match status" value="1"/>
</dbReference>
<accession>L9Y4X6</accession>
<comment type="caution">
    <text evidence="2">The sequence shown here is derived from an EMBL/GenBank/DDBJ whole genome shotgun (WGS) entry which is preliminary data.</text>
</comment>
<dbReference type="GO" id="GO:0043565">
    <property type="term" value="F:sequence-specific DNA binding"/>
    <property type="evidence" value="ECO:0007669"/>
    <property type="project" value="InterPro"/>
</dbReference>
<keyword evidence="3" id="KW-1185">Reference proteome</keyword>
<proteinExistence type="predicted"/>
<reference evidence="2 3" key="1">
    <citation type="journal article" date="2014" name="PLoS Genet.">
        <title>Phylogenetically driven sequencing of extremely halophilic archaea reveals strategies for static and dynamic osmo-response.</title>
        <authorList>
            <person name="Becker E.A."/>
            <person name="Seitzer P.M."/>
            <person name="Tritt A."/>
            <person name="Larsen D."/>
            <person name="Krusor M."/>
            <person name="Yao A.I."/>
            <person name="Wu D."/>
            <person name="Madern D."/>
            <person name="Eisen J.A."/>
            <person name="Darling A.E."/>
            <person name="Facciotti M.T."/>
        </authorList>
    </citation>
    <scope>NUCLEOTIDE SEQUENCE [LARGE SCALE GENOMIC DNA]</scope>
    <source>
        <strain evidence="2 3">JCM 10478</strain>
    </source>
</reference>
<dbReference type="PANTHER" id="PTHR30154:SF34">
    <property type="entry name" value="TRANSCRIPTIONAL REGULATOR AZLB"/>
    <property type="match status" value="1"/>
</dbReference>
<dbReference type="PANTHER" id="PTHR30154">
    <property type="entry name" value="LEUCINE-RESPONSIVE REGULATORY PROTEIN"/>
    <property type="match status" value="1"/>
</dbReference>
<evidence type="ECO:0000313" key="2">
    <source>
        <dbReference type="EMBL" id="ELY67928.1"/>
    </source>
</evidence>
<dbReference type="InterPro" id="IPR036390">
    <property type="entry name" value="WH_DNA-bd_sf"/>
</dbReference>
<dbReference type="Pfam" id="PF13412">
    <property type="entry name" value="HTH_24"/>
    <property type="match status" value="1"/>
</dbReference>
<dbReference type="PROSITE" id="PS50956">
    <property type="entry name" value="HTH_ASNC_2"/>
    <property type="match status" value="1"/>
</dbReference>
<dbReference type="GO" id="GO:0043200">
    <property type="term" value="P:response to amino acid"/>
    <property type="evidence" value="ECO:0007669"/>
    <property type="project" value="TreeGrafter"/>
</dbReference>
<dbReference type="GO" id="GO:0005829">
    <property type="term" value="C:cytosol"/>
    <property type="evidence" value="ECO:0007669"/>
    <property type="project" value="TreeGrafter"/>
</dbReference>
<dbReference type="Gene3D" id="1.10.10.10">
    <property type="entry name" value="Winged helix-like DNA-binding domain superfamily/Winged helix DNA-binding domain"/>
    <property type="match status" value="1"/>
</dbReference>
<dbReference type="PATRIC" id="fig|1227496.3.peg.1614"/>
<organism evidence="2 3">
    <name type="scientific">Natrinema versiforme JCM 10478</name>
    <dbReference type="NCBI Taxonomy" id="1227496"/>
    <lineage>
        <taxon>Archaea</taxon>
        <taxon>Methanobacteriati</taxon>
        <taxon>Methanobacteriota</taxon>
        <taxon>Stenosarchaea group</taxon>
        <taxon>Halobacteria</taxon>
        <taxon>Halobacteriales</taxon>
        <taxon>Natrialbaceae</taxon>
        <taxon>Natrinema</taxon>
    </lineage>
</organism>
<dbReference type="AlphaFoldDB" id="L9Y4X6"/>